<keyword evidence="3" id="KW-1185">Reference proteome</keyword>
<dbReference type="PANTHER" id="PTHR43081:SF1">
    <property type="entry name" value="ADENYLATE CYCLASE, TERMINAL-DIFFERENTIATION SPECIFIC"/>
    <property type="match status" value="1"/>
</dbReference>
<organism evidence="2 3">
    <name type="scientific">Segetibacter aerophilus</name>
    <dbReference type="NCBI Taxonomy" id="670293"/>
    <lineage>
        <taxon>Bacteria</taxon>
        <taxon>Pseudomonadati</taxon>
        <taxon>Bacteroidota</taxon>
        <taxon>Chitinophagia</taxon>
        <taxon>Chitinophagales</taxon>
        <taxon>Chitinophagaceae</taxon>
        <taxon>Segetibacter</taxon>
    </lineage>
</organism>
<evidence type="ECO:0000313" key="3">
    <source>
        <dbReference type="Proteomes" id="UP000321513"/>
    </source>
</evidence>
<dbReference type="InterPro" id="IPR001054">
    <property type="entry name" value="A/G_cyclase"/>
</dbReference>
<dbReference type="Pfam" id="PF00211">
    <property type="entry name" value="Guanylate_cyc"/>
    <property type="match status" value="1"/>
</dbReference>
<name>A0A512B9Q8_9BACT</name>
<evidence type="ECO:0000313" key="2">
    <source>
        <dbReference type="EMBL" id="GEO08692.1"/>
    </source>
</evidence>
<dbReference type="InterPro" id="IPR050697">
    <property type="entry name" value="Adenylyl/Guanylyl_Cyclase_3/4"/>
</dbReference>
<dbReference type="GO" id="GO:0009190">
    <property type="term" value="P:cyclic nucleotide biosynthetic process"/>
    <property type="evidence" value="ECO:0007669"/>
    <property type="project" value="InterPro"/>
</dbReference>
<dbReference type="CDD" id="cd07302">
    <property type="entry name" value="CHD"/>
    <property type="match status" value="1"/>
</dbReference>
<dbReference type="OrthoDB" id="9789181at2"/>
<accession>A0A512B9Q8</accession>
<protein>
    <submittedName>
        <fullName evidence="2">Adenylate cyclase</fullName>
    </submittedName>
</protein>
<dbReference type="GO" id="GO:0035556">
    <property type="term" value="P:intracellular signal transduction"/>
    <property type="evidence" value="ECO:0007669"/>
    <property type="project" value="InterPro"/>
</dbReference>
<dbReference type="PANTHER" id="PTHR43081">
    <property type="entry name" value="ADENYLATE CYCLASE, TERMINAL-DIFFERENTIATION SPECIFIC-RELATED"/>
    <property type="match status" value="1"/>
</dbReference>
<reference evidence="2 3" key="1">
    <citation type="submission" date="2019-07" db="EMBL/GenBank/DDBJ databases">
        <title>Whole genome shotgun sequence of Segetibacter aerophilus NBRC 106135.</title>
        <authorList>
            <person name="Hosoyama A."/>
            <person name="Uohara A."/>
            <person name="Ohji S."/>
            <person name="Ichikawa N."/>
        </authorList>
    </citation>
    <scope>NUCLEOTIDE SEQUENCE [LARGE SCALE GENOMIC DNA]</scope>
    <source>
        <strain evidence="2 3">NBRC 106135</strain>
    </source>
</reference>
<dbReference type="AlphaFoldDB" id="A0A512B9Q8"/>
<dbReference type="SMART" id="SM00044">
    <property type="entry name" value="CYCc"/>
    <property type="match status" value="1"/>
</dbReference>
<proteinExistence type="predicted"/>
<dbReference type="RefSeq" id="WP_147202764.1">
    <property type="nucleotide sequence ID" value="NZ_BJYT01000004.1"/>
</dbReference>
<comment type="caution">
    <text evidence="2">The sequence shown here is derived from an EMBL/GenBank/DDBJ whole genome shotgun (WGS) entry which is preliminary data.</text>
</comment>
<dbReference type="PROSITE" id="PS50125">
    <property type="entry name" value="GUANYLATE_CYCLASE_2"/>
    <property type="match status" value="1"/>
</dbReference>
<dbReference type="Proteomes" id="UP000321513">
    <property type="component" value="Unassembled WGS sequence"/>
</dbReference>
<gene>
    <name evidence="2" type="ORF">SAE01_11880</name>
</gene>
<dbReference type="InterPro" id="IPR029787">
    <property type="entry name" value="Nucleotide_cyclase"/>
</dbReference>
<dbReference type="SUPFAM" id="SSF55073">
    <property type="entry name" value="Nucleotide cyclase"/>
    <property type="match status" value="1"/>
</dbReference>
<dbReference type="Gene3D" id="3.30.70.1230">
    <property type="entry name" value="Nucleotide cyclase"/>
    <property type="match status" value="1"/>
</dbReference>
<feature type="domain" description="Guanylate cyclase" evidence="1">
    <location>
        <begin position="64"/>
        <end position="195"/>
    </location>
</feature>
<sequence>MKETILCQGCWEHMHMPTAIRGPLAFLFKTFGIKKSKMHPNMCTFCETNFAKIMKHKQIPVPTTILFADIRGYTDLSQQIEASKLNELLHLFYDRCSAAVWERDGVVNKFIGDAVLAIFNFPLIRQEHVHNAVRAAVQLQQDCEHLKAEIGLADLHTLGVGIGIHTGECYIGEVGTTYKDFTAIGPVVNLTSRLQGAAGIGEIMVTQEVFNQVKDQFPDAQKRTLTLKGITSPVDGYVLA</sequence>
<dbReference type="GO" id="GO:0004016">
    <property type="term" value="F:adenylate cyclase activity"/>
    <property type="evidence" value="ECO:0007669"/>
    <property type="project" value="UniProtKB-ARBA"/>
</dbReference>
<dbReference type="EMBL" id="BJYT01000004">
    <property type="protein sequence ID" value="GEO08692.1"/>
    <property type="molecule type" value="Genomic_DNA"/>
</dbReference>
<evidence type="ECO:0000259" key="1">
    <source>
        <dbReference type="PROSITE" id="PS50125"/>
    </source>
</evidence>